<accession>H3A8U5</accession>
<keyword evidence="5" id="KW-1185">Reference proteome</keyword>
<sequence>VDMEAFFQLLLFFAVASVISQHVILQYHFVELEKTWGEAQNYCRAHYQDLISIHSAQQMETIRSISGVSNEEAVWIGLRRNAGVRQWLWSNGDPVNTSMSDINQINHESKNKKNCVVIKTKNKWQGEDCSKVNCFICMKENKTSGQREYHISSEERSWFEALEICRRDYTDLTSIHSPEQLQEIQSKIGNNDVWIGLYRDEWLWSNGKPALFQDWGQGEPNNGGNNENCAGLWFDNNRDGKWINFPCSCSFPFLCYQDQSKYILVKENKTWIEALNYCRTNHTDLASIPNATAQTEIAELAKTSSGGGGVWIGLRRDRLLGFWFWMDDDESEFSNWGDGSKGDLFSDHCGMIDKEENFTWRFECCSTKLNFICY</sequence>
<feature type="domain" description="C-type lectin" evidence="3">
    <location>
        <begin position="144"/>
        <end position="256"/>
    </location>
</feature>
<evidence type="ECO:0000313" key="4">
    <source>
        <dbReference type="Ensembl" id="ENSLACP00000006066.1"/>
    </source>
</evidence>
<dbReference type="InParanoid" id="H3A8U5"/>
<dbReference type="PROSITE" id="PS50041">
    <property type="entry name" value="C_TYPE_LECTIN_2"/>
    <property type="match status" value="3"/>
</dbReference>
<dbReference type="eggNOG" id="KOG4297">
    <property type="taxonomic scope" value="Eukaryota"/>
</dbReference>
<keyword evidence="1" id="KW-1015">Disulfide bond</keyword>
<evidence type="ECO:0000256" key="2">
    <source>
        <dbReference type="SAM" id="SignalP"/>
    </source>
</evidence>
<dbReference type="Ensembl" id="ENSLACT00000006118.1">
    <property type="protein sequence ID" value="ENSLACP00000006066.1"/>
    <property type="gene ID" value="ENSLACG00000005385.1"/>
</dbReference>
<feature type="signal peptide" evidence="2">
    <location>
        <begin position="1"/>
        <end position="20"/>
    </location>
</feature>
<dbReference type="InterPro" id="IPR018378">
    <property type="entry name" value="C-type_lectin_CS"/>
</dbReference>
<dbReference type="OMA" id="WGEPNND"/>
<dbReference type="GeneTree" id="ENSGT01150000286973"/>
<keyword evidence="2" id="KW-0732">Signal</keyword>
<evidence type="ECO:0000256" key="1">
    <source>
        <dbReference type="ARBA" id="ARBA00023157"/>
    </source>
</evidence>
<organism evidence="4 5">
    <name type="scientific">Latimeria chalumnae</name>
    <name type="common">Coelacanth</name>
    <dbReference type="NCBI Taxonomy" id="7897"/>
    <lineage>
        <taxon>Eukaryota</taxon>
        <taxon>Metazoa</taxon>
        <taxon>Chordata</taxon>
        <taxon>Craniata</taxon>
        <taxon>Vertebrata</taxon>
        <taxon>Euteleostomi</taxon>
        <taxon>Coelacanthiformes</taxon>
        <taxon>Coelacanthidae</taxon>
        <taxon>Latimeria</taxon>
    </lineage>
</organism>
<proteinExistence type="predicted"/>
<dbReference type="InterPro" id="IPR016187">
    <property type="entry name" value="CTDL_fold"/>
</dbReference>
<dbReference type="InterPro" id="IPR016186">
    <property type="entry name" value="C-type_lectin-like/link_sf"/>
</dbReference>
<evidence type="ECO:0000313" key="5">
    <source>
        <dbReference type="Proteomes" id="UP000008672"/>
    </source>
</evidence>
<evidence type="ECO:0000259" key="3">
    <source>
        <dbReference type="PROSITE" id="PS50041"/>
    </source>
</evidence>
<feature type="domain" description="C-type lectin" evidence="3">
    <location>
        <begin position="27"/>
        <end position="138"/>
    </location>
</feature>
<dbReference type="Proteomes" id="UP000008672">
    <property type="component" value="Unassembled WGS sequence"/>
</dbReference>
<dbReference type="AlphaFoldDB" id="H3A8U5"/>
<dbReference type="Gene3D" id="3.10.100.10">
    <property type="entry name" value="Mannose-Binding Protein A, subunit A"/>
    <property type="match status" value="3"/>
</dbReference>
<protein>
    <recommendedName>
        <fullName evidence="3">C-type lectin domain-containing protein</fullName>
    </recommendedName>
</protein>
<dbReference type="CDD" id="cd00037">
    <property type="entry name" value="CLECT"/>
    <property type="match status" value="3"/>
</dbReference>
<dbReference type="InterPro" id="IPR001304">
    <property type="entry name" value="C-type_lectin-like"/>
</dbReference>
<feature type="chain" id="PRO_5003579324" description="C-type lectin domain-containing protein" evidence="2">
    <location>
        <begin position="21"/>
        <end position="374"/>
    </location>
</feature>
<dbReference type="SUPFAM" id="SSF56436">
    <property type="entry name" value="C-type lectin-like"/>
    <property type="match status" value="3"/>
</dbReference>
<reference evidence="4" key="2">
    <citation type="submission" date="2025-08" db="UniProtKB">
        <authorList>
            <consortium name="Ensembl"/>
        </authorList>
    </citation>
    <scope>IDENTIFICATION</scope>
</reference>
<dbReference type="PANTHER" id="PTHR45784:SF5">
    <property type="entry name" value="C-TYPE LECTIN DOMAIN FAMILY 20 MEMBER A-RELATED"/>
    <property type="match status" value="1"/>
</dbReference>
<dbReference type="PANTHER" id="PTHR45784">
    <property type="entry name" value="C-TYPE LECTIN DOMAIN FAMILY 20 MEMBER A-RELATED"/>
    <property type="match status" value="1"/>
</dbReference>
<dbReference type="EMBL" id="AFYH01241474">
    <property type="status" value="NOT_ANNOTATED_CDS"/>
    <property type="molecule type" value="Genomic_DNA"/>
</dbReference>
<reference evidence="5" key="1">
    <citation type="submission" date="2011-08" db="EMBL/GenBank/DDBJ databases">
        <title>The draft genome of Latimeria chalumnae.</title>
        <authorList>
            <person name="Di Palma F."/>
            <person name="Alfoldi J."/>
            <person name="Johnson J."/>
            <person name="Berlin A."/>
            <person name="Gnerre S."/>
            <person name="Jaffe D."/>
            <person name="MacCallum I."/>
            <person name="Young S."/>
            <person name="Walker B.J."/>
            <person name="Lander E."/>
            <person name="Lindblad-Toh K."/>
        </authorList>
    </citation>
    <scope>NUCLEOTIDE SEQUENCE [LARGE SCALE GENOMIC DNA]</scope>
    <source>
        <strain evidence="5">Wild caught</strain>
    </source>
</reference>
<name>H3A8U5_LATCH</name>
<dbReference type="PROSITE" id="PS00615">
    <property type="entry name" value="C_TYPE_LECTIN_1"/>
    <property type="match status" value="1"/>
</dbReference>
<reference evidence="4" key="3">
    <citation type="submission" date="2025-09" db="UniProtKB">
        <authorList>
            <consortium name="Ensembl"/>
        </authorList>
    </citation>
    <scope>IDENTIFICATION</scope>
</reference>
<dbReference type="HOGENOM" id="CLU_061186_0_0_1"/>
<feature type="domain" description="C-type lectin" evidence="3">
    <location>
        <begin position="262"/>
        <end position="374"/>
    </location>
</feature>
<dbReference type="SMART" id="SM00034">
    <property type="entry name" value="CLECT"/>
    <property type="match status" value="3"/>
</dbReference>
<dbReference type="Pfam" id="PF00059">
    <property type="entry name" value="Lectin_C"/>
    <property type="match status" value="3"/>
</dbReference>